<dbReference type="Gene3D" id="2.60.120.10">
    <property type="entry name" value="Jelly Rolls"/>
    <property type="match status" value="1"/>
</dbReference>
<feature type="domain" description="SMP" evidence="11">
    <location>
        <begin position="3"/>
        <end position="45"/>
    </location>
</feature>
<keyword evidence="6 9" id="KW-0223">Dioxygenase</keyword>
<evidence type="ECO:0000256" key="8">
    <source>
        <dbReference type="ARBA" id="ARBA00023004"/>
    </source>
</evidence>
<dbReference type="AlphaFoldDB" id="A0A9N8Z546"/>
<organism evidence="12 13">
    <name type="scientific">Paraglomus occultum</name>
    <dbReference type="NCBI Taxonomy" id="144539"/>
    <lineage>
        <taxon>Eukaryota</taxon>
        <taxon>Fungi</taxon>
        <taxon>Fungi incertae sedis</taxon>
        <taxon>Mucoromycota</taxon>
        <taxon>Glomeromycotina</taxon>
        <taxon>Glomeromycetes</taxon>
        <taxon>Paraglomerales</taxon>
        <taxon>Paraglomeraceae</taxon>
        <taxon>Paraglomus</taxon>
    </lineage>
</organism>
<feature type="binding site" evidence="9">
    <location>
        <position position="241"/>
    </location>
    <ligand>
        <name>a divalent metal cation</name>
        <dbReference type="ChEBI" id="CHEBI:60240"/>
    </ligand>
</feature>
<feature type="binding site" evidence="9">
    <location>
        <position position="175"/>
    </location>
    <ligand>
        <name>Fe cation</name>
        <dbReference type="ChEBI" id="CHEBI:24875"/>
        <note>catalytic</note>
    </ligand>
</feature>
<feature type="region of interest" description="Disordered" evidence="10">
    <location>
        <begin position="1"/>
        <end position="78"/>
    </location>
</feature>
<feature type="binding site" evidence="9">
    <location>
        <position position="244"/>
    </location>
    <ligand>
        <name>a divalent metal cation</name>
        <dbReference type="ChEBI" id="CHEBI:60240"/>
    </ligand>
</feature>
<dbReference type="Pfam" id="PF06052">
    <property type="entry name" value="3-HAO"/>
    <property type="match status" value="1"/>
</dbReference>
<gene>
    <name evidence="9" type="primary">BNA1</name>
    <name evidence="12" type="ORF">POCULU_LOCUS1194</name>
</gene>
<dbReference type="SUPFAM" id="SSF51182">
    <property type="entry name" value="RmlC-like cupins"/>
    <property type="match status" value="1"/>
</dbReference>
<comment type="subcellular location">
    <subcellularLocation>
        <location evidence="9">Cytoplasm</location>
    </subcellularLocation>
</comment>
<dbReference type="GO" id="GO:0008198">
    <property type="term" value="F:ferrous iron binding"/>
    <property type="evidence" value="ECO:0007669"/>
    <property type="project" value="UniProtKB-UniRule"/>
</dbReference>
<evidence type="ECO:0000256" key="6">
    <source>
        <dbReference type="ARBA" id="ARBA00022964"/>
    </source>
</evidence>
<comment type="caution">
    <text evidence="12">The sequence shown here is derived from an EMBL/GenBank/DDBJ whole genome shotgun (WGS) entry which is preliminary data.</text>
</comment>
<dbReference type="InterPro" id="IPR010329">
    <property type="entry name" value="3hydroanth_dOase"/>
</dbReference>
<comment type="pathway">
    <text evidence="9">Cofactor biosynthesis; NAD(+) biosynthesis; quinolinate from L-kynurenine: step 3/3.</text>
</comment>
<feature type="binding site" evidence="9">
    <location>
        <position position="179"/>
    </location>
    <ligand>
        <name>substrate</name>
    </ligand>
</feature>
<feature type="binding site" evidence="9">
    <location>
        <position position="131"/>
    </location>
    <ligand>
        <name>Fe cation</name>
        <dbReference type="ChEBI" id="CHEBI:24875"/>
        <note>catalytic</note>
    </ligand>
</feature>
<keyword evidence="8 9" id="KW-0408">Iron</keyword>
<evidence type="ECO:0000259" key="11">
    <source>
        <dbReference type="Pfam" id="PF04927"/>
    </source>
</evidence>
<evidence type="ECO:0000313" key="13">
    <source>
        <dbReference type="Proteomes" id="UP000789572"/>
    </source>
</evidence>
<dbReference type="GO" id="GO:0005737">
    <property type="term" value="C:cytoplasm"/>
    <property type="evidence" value="ECO:0007669"/>
    <property type="project" value="UniProtKB-SubCell"/>
</dbReference>
<evidence type="ECO:0000256" key="5">
    <source>
        <dbReference type="ARBA" id="ARBA00022723"/>
    </source>
</evidence>
<sequence>MSTGKSHMTTQDAARIQSAQARAHGGKVESGTFAARAQSAAARNVNTGKVSSGGSKGSGGGSRGGGHRSGGKRNGSTNLLARMPLANPINFPKWLSEHEHLLQPPVNNFLLQRGDFIIMVVGGPNARTDYHINQTEEWFYQYKGDMLLKVVDGDEFKDIAIREGGMFLLPANTPHNPVRFADTVGIVIERNRSSDEIDKLRWYCSTCKSIVYEESFHCYDLGTQLKPIIQKYASDELLRTCKGCGNVNEAK</sequence>
<name>A0A9N8Z546_9GLOM</name>
<dbReference type="CDD" id="cd06123">
    <property type="entry name" value="cupin_HAO"/>
    <property type="match status" value="1"/>
</dbReference>
<dbReference type="GO" id="GO:0000334">
    <property type="term" value="F:3-hydroxyanthranilate 3,4-dioxygenase activity"/>
    <property type="evidence" value="ECO:0007669"/>
    <property type="project" value="UniProtKB-UniRule"/>
</dbReference>
<comment type="function">
    <text evidence="2 9">Catalyzes the oxidative ring opening of 3-hydroxyanthranilate to 2-amino-3-carboxymuconate semialdehyde, which spontaneously cyclizes to quinolinate.</text>
</comment>
<keyword evidence="4 9" id="KW-0662">Pyridine nucleotide biosynthesis</keyword>
<dbReference type="InterPro" id="IPR007011">
    <property type="entry name" value="LEA_SMP_dom"/>
</dbReference>
<dbReference type="InterPro" id="IPR011051">
    <property type="entry name" value="RmlC_Cupin_sf"/>
</dbReference>
<evidence type="ECO:0000256" key="9">
    <source>
        <dbReference type="HAMAP-Rule" id="MF_03019"/>
    </source>
</evidence>
<dbReference type="Proteomes" id="UP000789572">
    <property type="component" value="Unassembled WGS sequence"/>
</dbReference>
<evidence type="ECO:0000256" key="2">
    <source>
        <dbReference type="ARBA" id="ARBA00002752"/>
    </source>
</evidence>
<dbReference type="GO" id="GO:0034354">
    <property type="term" value="P:'de novo' NAD+ biosynthetic process from L-tryptophan"/>
    <property type="evidence" value="ECO:0007669"/>
    <property type="project" value="UniProtKB-UniRule"/>
</dbReference>
<dbReference type="EMBL" id="CAJVPJ010000083">
    <property type="protein sequence ID" value="CAG8474079.1"/>
    <property type="molecule type" value="Genomic_DNA"/>
</dbReference>
<feature type="compositionally biased region" description="Gly residues" evidence="10">
    <location>
        <begin position="54"/>
        <end position="64"/>
    </location>
</feature>
<evidence type="ECO:0000313" key="12">
    <source>
        <dbReference type="EMBL" id="CAG8474079.1"/>
    </source>
</evidence>
<evidence type="ECO:0000256" key="10">
    <source>
        <dbReference type="SAM" id="MobiDB-lite"/>
    </source>
</evidence>
<accession>A0A9N8Z546</accession>
<evidence type="ECO:0000256" key="1">
    <source>
        <dbReference type="ARBA" id="ARBA00001954"/>
    </source>
</evidence>
<dbReference type="InterPro" id="IPR014710">
    <property type="entry name" value="RmlC-like_jellyroll"/>
</dbReference>
<feature type="binding site" evidence="9">
    <location>
        <position position="137"/>
    </location>
    <ligand>
        <name>Fe cation</name>
        <dbReference type="ChEBI" id="CHEBI:24875"/>
        <note>catalytic</note>
    </ligand>
</feature>
<dbReference type="PANTHER" id="PTHR15497">
    <property type="entry name" value="3-HYDROXYANTHRANILATE 3,4-DIOXYGENASE"/>
    <property type="match status" value="1"/>
</dbReference>
<dbReference type="NCBIfam" id="TIGR03037">
    <property type="entry name" value="anthran_nbaC"/>
    <property type="match status" value="1"/>
</dbReference>
<feature type="compositionally biased region" description="Low complexity" evidence="10">
    <location>
        <begin position="34"/>
        <end position="53"/>
    </location>
</feature>
<keyword evidence="5 9" id="KW-0479">Metal-binding</keyword>
<comment type="catalytic activity">
    <reaction evidence="9">
        <text>3-hydroxyanthranilate + O2 = (2Z,4Z)-2-amino-3-carboxymuconate 6-semialdehyde</text>
        <dbReference type="Rhea" id="RHEA:17953"/>
        <dbReference type="ChEBI" id="CHEBI:15379"/>
        <dbReference type="ChEBI" id="CHEBI:36559"/>
        <dbReference type="ChEBI" id="CHEBI:77612"/>
        <dbReference type="EC" id="1.13.11.6"/>
    </reaction>
</comment>
<dbReference type="OrthoDB" id="204928at2759"/>
<dbReference type="PANTHER" id="PTHR15497:SF1">
    <property type="entry name" value="3-HYDROXYANTHRANILATE 3,4-DIOXYGENASE"/>
    <property type="match status" value="1"/>
</dbReference>
<dbReference type="Pfam" id="PF04927">
    <property type="entry name" value="SMP"/>
    <property type="match status" value="1"/>
</dbReference>
<dbReference type="HAMAP" id="MF_00825">
    <property type="entry name" value="3_HAO"/>
    <property type="match status" value="1"/>
</dbReference>
<proteinExistence type="inferred from homology"/>
<dbReference type="FunFam" id="2.60.120.10:FF:000093">
    <property type="entry name" value="3-hydroxyanthranilate 3,4-dioxygenase"/>
    <property type="match status" value="1"/>
</dbReference>
<evidence type="ECO:0000256" key="3">
    <source>
        <dbReference type="ARBA" id="ARBA00022490"/>
    </source>
</evidence>
<feature type="binding site" evidence="9">
    <location>
        <position position="189"/>
    </location>
    <ligand>
        <name>substrate</name>
    </ligand>
</feature>
<feature type="compositionally biased region" description="Polar residues" evidence="10">
    <location>
        <begin position="1"/>
        <end position="20"/>
    </location>
</feature>
<dbReference type="GO" id="GO:0043420">
    <property type="term" value="P:anthranilate metabolic process"/>
    <property type="evidence" value="ECO:0007669"/>
    <property type="project" value="UniProtKB-UniRule"/>
</dbReference>
<keyword evidence="13" id="KW-1185">Reference proteome</keyword>
<keyword evidence="7 9" id="KW-0560">Oxidoreductase</keyword>
<feature type="binding site" evidence="9">
    <location>
        <position position="127"/>
    </location>
    <ligand>
        <name>O2</name>
        <dbReference type="ChEBI" id="CHEBI:15379"/>
    </ligand>
</feature>
<evidence type="ECO:0000256" key="4">
    <source>
        <dbReference type="ARBA" id="ARBA00022642"/>
    </source>
</evidence>
<feature type="binding site" evidence="9">
    <location>
        <position position="137"/>
    </location>
    <ligand>
        <name>substrate</name>
    </ligand>
</feature>
<keyword evidence="3 9" id="KW-0963">Cytoplasm</keyword>
<comment type="cofactor">
    <cofactor evidence="1 9">
        <name>Fe(2+)</name>
        <dbReference type="ChEBI" id="CHEBI:29033"/>
    </cofactor>
</comment>
<feature type="binding site" evidence="9">
    <location>
        <position position="204"/>
    </location>
    <ligand>
        <name>a divalent metal cation</name>
        <dbReference type="ChEBI" id="CHEBI:60240"/>
    </ligand>
</feature>
<dbReference type="EC" id="1.13.11.6" evidence="9"/>
<dbReference type="GO" id="GO:0006569">
    <property type="term" value="P:L-tryptophan catabolic process"/>
    <property type="evidence" value="ECO:0007669"/>
    <property type="project" value="UniProtKB-UniRule"/>
</dbReference>
<feature type="binding site" evidence="9">
    <location>
        <position position="207"/>
    </location>
    <ligand>
        <name>a divalent metal cation</name>
        <dbReference type="ChEBI" id="CHEBI:60240"/>
    </ligand>
</feature>
<evidence type="ECO:0000256" key="7">
    <source>
        <dbReference type="ARBA" id="ARBA00023002"/>
    </source>
</evidence>
<dbReference type="GO" id="GO:0019805">
    <property type="term" value="P:quinolinate biosynthetic process"/>
    <property type="evidence" value="ECO:0007669"/>
    <property type="project" value="UniProtKB-UniRule"/>
</dbReference>
<reference evidence="12" key="1">
    <citation type="submission" date="2021-06" db="EMBL/GenBank/DDBJ databases">
        <authorList>
            <person name="Kallberg Y."/>
            <person name="Tangrot J."/>
            <person name="Rosling A."/>
        </authorList>
    </citation>
    <scope>NUCLEOTIDE SEQUENCE</scope>
    <source>
        <strain evidence="12">IA702</strain>
    </source>
</reference>
<comment type="similarity">
    <text evidence="9">Belongs to the 3-HAO family.</text>
</comment>
<protein>
    <recommendedName>
        <fullName evidence="9">3-hydroxyanthranilate 3,4-dioxygenase</fullName>
        <ecNumber evidence="9">1.13.11.6</ecNumber>
    </recommendedName>
    <alternativeName>
        <fullName evidence="9">3-hydroxyanthranilate oxygenase</fullName>
        <shortName evidence="9">3-HAO</shortName>
    </alternativeName>
    <alternativeName>
        <fullName evidence="9">3-hydroxyanthranilic acid dioxygenase</fullName>
        <shortName evidence="9">HAD</shortName>
    </alternativeName>
    <alternativeName>
        <fullName evidence="9">Biosynthesis of nicotinic acid protein 1</fullName>
    </alternativeName>
</protein>